<organism evidence="2 3">
    <name type="scientific">Pisolithus microcarpus 441</name>
    <dbReference type="NCBI Taxonomy" id="765257"/>
    <lineage>
        <taxon>Eukaryota</taxon>
        <taxon>Fungi</taxon>
        <taxon>Dikarya</taxon>
        <taxon>Basidiomycota</taxon>
        <taxon>Agaricomycotina</taxon>
        <taxon>Agaricomycetes</taxon>
        <taxon>Agaricomycetidae</taxon>
        <taxon>Boletales</taxon>
        <taxon>Sclerodermatineae</taxon>
        <taxon>Pisolithaceae</taxon>
        <taxon>Pisolithus</taxon>
    </lineage>
</organism>
<name>A0A0C9Y7J9_9AGAM</name>
<sequence>MEFRYLAQAPAITSQMHDRISAALKTFHDHKHAIIDAGLCCGQTTGAALDHWEIPKLEFMQSVAPSIHQAGTVIQWSADTTEHAHIEVVKDPVTTMNNQNYDSQICCTLDRNEKCCLFNTAVSLSEQTDTHDGLAGDDSETDALDHSDPNMADSTGDNAIGNILQDLWSSDCSPICFFDSAEKLSNAPLGSMPRPLCTLAIGRTAL</sequence>
<keyword evidence="3" id="KW-1185">Reference proteome</keyword>
<protein>
    <submittedName>
        <fullName evidence="2">Uncharacterized protein</fullName>
    </submittedName>
</protein>
<dbReference type="STRING" id="765257.A0A0C9Y7J9"/>
<accession>A0A0C9Y7J9</accession>
<proteinExistence type="predicted"/>
<evidence type="ECO:0000313" key="2">
    <source>
        <dbReference type="EMBL" id="KIK12896.1"/>
    </source>
</evidence>
<gene>
    <name evidence="2" type="ORF">PISMIDRAFT_18386</name>
</gene>
<dbReference type="HOGENOM" id="CLU_064991_1_0_1"/>
<feature type="region of interest" description="Disordered" evidence="1">
    <location>
        <begin position="128"/>
        <end position="156"/>
    </location>
</feature>
<dbReference type="AlphaFoldDB" id="A0A0C9Y7J9"/>
<evidence type="ECO:0000256" key="1">
    <source>
        <dbReference type="SAM" id="MobiDB-lite"/>
    </source>
</evidence>
<reference evidence="2 3" key="1">
    <citation type="submission" date="2014-04" db="EMBL/GenBank/DDBJ databases">
        <authorList>
            <consortium name="DOE Joint Genome Institute"/>
            <person name="Kuo A."/>
            <person name="Kohler A."/>
            <person name="Costa M.D."/>
            <person name="Nagy L.G."/>
            <person name="Floudas D."/>
            <person name="Copeland A."/>
            <person name="Barry K.W."/>
            <person name="Cichocki N."/>
            <person name="Veneault-Fourrey C."/>
            <person name="LaButti K."/>
            <person name="Lindquist E.A."/>
            <person name="Lipzen A."/>
            <person name="Lundell T."/>
            <person name="Morin E."/>
            <person name="Murat C."/>
            <person name="Sun H."/>
            <person name="Tunlid A."/>
            <person name="Henrissat B."/>
            <person name="Grigoriev I.V."/>
            <person name="Hibbett D.S."/>
            <person name="Martin F."/>
            <person name="Nordberg H.P."/>
            <person name="Cantor M.N."/>
            <person name="Hua S.X."/>
        </authorList>
    </citation>
    <scope>NUCLEOTIDE SEQUENCE [LARGE SCALE GENOMIC DNA]</scope>
    <source>
        <strain evidence="2 3">441</strain>
    </source>
</reference>
<dbReference type="OrthoDB" id="3232986at2759"/>
<dbReference type="EMBL" id="KN834038">
    <property type="protein sequence ID" value="KIK12896.1"/>
    <property type="molecule type" value="Genomic_DNA"/>
</dbReference>
<dbReference type="Proteomes" id="UP000054018">
    <property type="component" value="Unassembled WGS sequence"/>
</dbReference>
<evidence type="ECO:0000313" key="3">
    <source>
        <dbReference type="Proteomes" id="UP000054018"/>
    </source>
</evidence>
<reference evidence="3" key="2">
    <citation type="submission" date="2015-01" db="EMBL/GenBank/DDBJ databases">
        <title>Evolutionary Origins and Diversification of the Mycorrhizal Mutualists.</title>
        <authorList>
            <consortium name="DOE Joint Genome Institute"/>
            <consortium name="Mycorrhizal Genomics Consortium"/>
            <person name="Kohler A."/>
            <person name="Kuo A."/>
            <person name="Nagy L.G."/>
            <person name="Floudas D."/>
            <person name="Copeland A."/>
            <person name="Barry K.W."/>
            <person name="Cichocki N."/>
            <person name="Veneault-Fourrey C."/>
            <person name="LaButti K."/>
            <person name="Lindquist E.A."/>
            <person name="Lipzen A."/>
            <person name="Lundell T."/>
            <person name="Morin E."/>
            <person name="Murat C."/>
            <person name="Riley R."/>
            <person name="Ohm R."/>
            <person name="Sun H."/>
            <person name="Tunlid A."/>
            <person name="Henrissat B."/>
            <person name="Grigoriev I.V."/>
            <person name="Hibbett D.S."/>
            <person name="Martin F."/>
        </authorList>
    </citation>
    <scope>NUCLEOTIDE SEQUENCE [LARGE SCALE GENOMIC DNA]</scope>
    <source>
        <strain evidence="3">441</strain>
    </source>
</reference>